<comment type="caution">
    <text evidence="1">The sequence shown here is derived from an EMBL/GenBank/DDBJ whole genome shotgun (WGS) entry which is preliminary data.</text>
</comment>
<accession>B0NUV1</accession>
<protein>
    <submittedName>
        <fullName evidence="1">Uncharacterized protein</fullName>
    </submittedName>
</protein>
<name>B0NUV1_BACSE</name>
<dbReference type="HOGENOM" id="CLU_3132517_0_0_10"/>
<dbReference type="Proteomes" id="UP000004713">
    <property type="component" value="Unassembled WGS sequence"/>
</dbReference>
<evidence type="ECO:0000313" key="2">
    <source>
        <dbReference type="Proteomes" id="UP000004713"/>
    </source>
</evidence>
<reference evidence="1 2" key="1">
    <citation type="submission" date="2007-11" db="EMBL/GenBank/DDBJ databases">
        <title>Draft genome sequence of Bacteroides stercoris(ATCC 43183).</title>
        <authorList>
            <person name="Sudarsanam P."/>
            <person name="Ley R."/>
            <person name="Guruge J."/>
            <person name="Turnbaugh P.J."/>
            <person name="Mahowald M."/>
            <person name="Liep D."/>
            <person name="Gordon J."/>
        </authorList>
    </citation>
    <scope>NUCLEOTIDE SEQUENCE [LARGE SCALE GENOMIC DNA]</scope>
    <source>
        <strain evidence="1 2">ATCC 43183</strain>
    </source>
</reference>
<dbReference type="EMBL" id="ABFZ02000022">
    <property type="protein sequence ID" value="EDS14144.1"/>
    <property type="molecule type" value="Genomic_DNA"/>
</dbReference>
<proteinExistence type="predicted"/>
<gene>
    <name evidence="1" type="ORF">BACSTE_03288</name>
</gene>
<sequence length="49" mass="5663">MFYLLKNIIRIYAYIHLSFISLPFTSPYPSAFAGEASFQAFTRKSIIKV</sequence>
<evidence type="ECO:0000313" key="1">
    <source>
        <dbReference type="EMBL" id="EDS14144.1"/>
    </source>
</evidence>
<organism evidence="1 2">
    <name type="scientific">Bacteroides stercoris ATCC 43183</name>
    <dbReference type="NCBI Taxonomy" id="449673"/>
    <lineage>
        <taxon>Bacteria</taxon>
        <taxon>Pseudomonadati</taxon>
        <taxon>Bacteroidota</taxon>
        <taxon>Bacteroidia</taxon>
        <taxon>Bacteroidales</taxon>
        <taxon>Bacteroidaceae</taxon>
        <taxon>Bacteroides</taxon>
    </lineage>
</organism>
<dbReference type="AlphaFoldDB" id="B0NUV1"/>
<reference evidence="1 2" key="2">
    <citation type="submission" date="2007-11" db="EMBL/GenBank/DDBJ databases">
        <authorList>
            <person name="Fulton L."/>
            <person name="Clifton S."/>
            <person name="Fulton B."/>
            <person name="Xu J."/>
            <person name="Minx P."/>
            <person name="Pepin K.H."/>
            <person name="Johnson M."/>
            <person name="Thiruvilangam P."/>
            <person name="Bhonagiri V."/>
            <person name="Nash W.E."/>
            <person name="Mardis E.R."/>
            <person name="Wilson R.K."/>
        </authorList>
    </citation>
    <scope>NUCLEOTIDE SEQUENCE [LARGE SCALE GENOMIC DNA]</scope>
    <source>
        <strain evidence="1 2">ATCC 43183</strain>
    </source>
</reference>